<evidence type="ECO:0000313" key="6">
    <source>
        <dbReference type="Proteomes" id="UP000490939"/>
    </source>
</evidence>
<sequence>MDNLPVELFDKIISNLTCPDLCSIRLTCKSLSYRATPLVFELLHLSARPTLLIQPIVGPLSLTHPQWDDRFGRSRSTSYCDLEEVVKIVQPIVAPLVKTLIFSPAWFREGLWYDDDHLQRLKIPNGPQDAWEGDEHRRPRPAYYESKKRKRDSEALSSQLEAKQLWDQLKEKQNDSRGNIRAAVAALISNMNRLENIILTDRTQLPDFMGIDLTPEDLYGWITKQQQSNTWRYFSVLARGLHAAARNIKTLAMYNLNACDLDACIATNHAFTGLTKLSLSISDNELILQNSSTPQAVSLTGFLEHTAPTLQYLSLNFSWENHRDYTKYAPSLGLVLARPIPNPSTETPLIFPQLLEIRLRMFSIETADLTKFLRHQPVLRKATFDALLLAAPNTTWNDVASALPRSVESWQVRNVSERKPNRPDQCCTWNPLVETLKRETGWEWDRDNFLNQHNLDATAMTQFPADRLSYLKSTHRFSATKFARINNPVETAAQQG</sequence>
<dbReference type="EMBL" id="WNWS01000001">
    <property type="protein sequence ID" value="KAE9989128.1"/>
    <property type="molecule type" value="Genomic_DNA"/>
</dbReference>
<dbReference type="InterPro" id="IPR001810">
    <property type="entry name" value="F-box_dom"/>
</dbReference>
<evidence type="ECO:0000313" key="3">
    <source>
        <dbReference type="EMBL" id="KAE9989128.1"/>
    </source>
</evidence>
<reference evidence="3 5" key="1">
    <citation type="submission" date="2018-12" db="EMBL/GenBank/DDBJ databases">
        <title>Venturia inaequalis Genome Resource.</title>
        <authorList>
            <person name="Lichtner F.J."/>
        </authorList>
    </citation>
    <scope>NUCLEOTIDE SEQUENCE [LARGE SCALE GENOMIC DNA]</scope>
    <source>
        <strain evidence="3 5">120213</strain>
        <strain evidence="4 6">DMI_063113</strain>
    </source>
</reference>
<keyword evidence="6" id="KW-1185">Reference proteome</keyword>
<name>A0A8H3VK35_VENIN</name>
<gene>
    <name evidence="4" type="ORF">EG327_002336</name>
    <name evidence="3" type="ORF">EG328_000059</name>
</gene>
<dbReference type="InterPro" id="IPR036047">
    <property type="entry name" value="F-box-like_dom_sf"/>
</dbReference>
<feature type="domain" description="F-box" evidence="2">
    <location>
        <begin position="1"/>
        <end position="43"/>
    </location>
</feature>
<organism evidence="3 5">
    <name type="scientific">Venturia inaequalis</name>
    <name type="common">Apple scab fungus</name>
    <dbReference type="NCBI Taxonomy" id="5025"/>
    <lineage>
        <taxon>Eukaryota</taxon>
        <taxon>Fungi</taxon>
        <taxon>Dikarya</taxon>
        <taxon>Ascomycota</taxon>
        <taxon>Pezizomycotina</taxon>
        <taxon>Dothideomycetes</taxon>
        <taxon>Pleosporomycetidae</taxon>
        <taxon>Venturiales</taxon>
        <taxon>Venturiaceae</taxon>
        <taxon>Venturia</taxon>
    </lineage>
</organism>
<evidence type="ECO:0000259" key="2">
    <source>
        <dbReference type="PROSITE" id="PS50181"/>
    </source>
</evidence>
<evidence type="ECO:0000313" key="5">
    <source>
        <dbReference type="Proteomes" id="UP000447873"/>
    </source>
</evidence>
<dbReference type="Proteomes" id="UP000490939">
    <property type="component" value="Unassembled WGS sequence"/>
</dbReference>
<dbReference type="Pfam" id="PF00646">
    <property type="entry name" value="F-box"/>
    <property type="match status" value="1"/>
</dbReference>
<dbReference type="SUPFAM" id="SSF81383">
    <property type="entry name" value="F-box domain"/>
    <property type="match status" value="1"/>
</dbReference>
<accession>A0A8H3VK35</accession>
<dbReference type="Proteomes" id="UP000447873">
    <property type="component" value="Unassembled WGS sequence"/>
</dbReference>
<dbReference type="CDD" id="cd09917">
    <property type="entry name" value="F-box_SF"/>
    <property type="match status" value="1"/>
</dbReference>
<protein>
    <recommendedName>
        <fullName evidence="2">F-box domain-containing protein</fullName>
    </recommendedName>
</protein>
<evidence type="ECO:0000256" key="1">
    <source>
        <dbReference type="SAM" id="MobiDB-lite"/>
    </source>
</evidence>
<dbReference type="AlphaFoldDB" id="A0A8H3VK35"/>
<dbReference type="PROSITE" id="PS50181">
    <property type="entry name" value="FBOX"/>
    <property type="match status" value="1"/>
</dbReference>
<proteinExistence type="predicted"/>
<evidence type="ECO:0000313" key="4">
    <source>
        <dbReference type="EMBL" id="KAE9989740.1"/>
    </source>
</evidence>
<dbReference type="OrthoDB" id="3792523at2759"/>
<dbReference type="EMBL" id="WNWR01000171">
    <property type="protein sequence ID" value="KAE9989740.1"/>
    <property type="molecule type" value="Genomic_DNA"/>
</dbReference>
<comment type="caution">
    <text evidence="3">The sequence shown here is derived from an EMBL/GenBank/DDBJ whole genome shotgun (WGS) entry which is preliminary data.</text>
</comment>
<feature type="region of interest" description="Disordered" evidence="1">
    <location>
        <begin position="125"/>
        <end position="151"/>
    </location>
</feature>